<reference evidence="3 4" key="1">
    <citation type="submission" date="2020-02" db="EMBL/GenBank/DDBJ databases">
        <title>Relaxed selection underlies rapid genomic changes in the transitions from sociality to social parasitism in ants.</title>
        <authorList>
            <person name="Bi X."/>
        </authorList>
    </citation>
    <scope>NUCLEOTIDE SEQUENCE [LARGE SCALE GENOMIC DNA]</scope>
    <source>
        <strain evidence="3">BGI-DK2014b</strain>
        <tissue evidence="3">Whole body</tissue>
    </source>
</reference>
<feature type="coiled-coil region" evidence="1">
    <location>
        <begin position="345"/>
        <end position="372"/>
    </location>
</feature>
<gene>
    <name evidence="3" type="primary">Qrich2</name>
    <name evidence="3" type="ORF">G6Z77_0005040</name>
</gene>
<sequence length="782" mass="88709">MAAKTAQMPEAFNKLPTAANNNASLQITLPQMLDLALGTPEVGAVNFNILHNFLHILLQQINLQAATVNFQGENADRIKRMITSMKSKPEVIRRVRRDEGEDADILTEDIQVPAETILRVENGKPQIDFEKVPQMAVSVVNNSLMVSKFEELEQSVKQLQDRYQALEDLSTSPEIERLKDRIADPAADLWQFININKRLDTNEQGIDKLTAMVQDVIKGDVGVVTADTSLINTRLDELEDKVFKMEQWLTNLQKVVDALSEDIAAPITNTAEEEEVNEEEAVNEEVEAEIAAAEPVETKNIVPEHENNQNEQEVSKIRRVTIEKLAARMGLMSNKKYIYLGDIAIEEIREDITTLKTDVAHIQQKLQDLERIAQEKPSAQEIESIVGELIKEKIEVTGITNLEKCLEAVKNVEAAHGEALNDVAQRVVVLESELRQLLEKVNSIQEIDKIDNVEIKNLIMKVQEMETDMEEVGQTMNNLLEDKENKEAHIKTLLEQIEVLKTVKANKEDIEDALADKADTQTVNRKVSHDQFDAACDGLARGLEEAIDKLTKQESIWQQALDEVQNEIATKMDKGELTPLKDFVDEKLKFLQEKLKIMVEARREIEAAGTKKLLKDVQCISCDKDVVMRTEEVGKFRTEPFPCTISMKPYLTYELDQVRKQQRKLPYSRNLIQFEATMQEEAKKMKAKEEILVKSPRDHLCNRYCGGSHTVTTPQQRVTRTGHFLTQWGPDTIQLTDGLIKGKDGQIYRSRLLPSKLEICGPSCWEGQFIEETEHSVNVNMN</sequence>
<evidence type="ECO:0000313" key="3">
    <source>
        <dbReference type="EMBL" id="KAG5321340.1"/>
    </source>
</evidence>
<comment type="caution">
    <text evidence="3">The sequence shown here is derived from an EMBL/GenBank/DDBJ whole genome shotgun (WGS) entry which is preliminary data.</text>
</comment>
<dbReference type="EMBL" id="JAANIB010009810">
    <property type="protein sequence ID" value="KAG5321340.1"/>
    <property type="molecule type" value="Genomic_DNA"/>
</dbReference>
<dbReference type="OrthoDB" id="5981048at2759"/>
<protein>
    <submittedName>
        <fullName evidence="3">QRIC2 protein</fullName>
    </submittedName>
</protein>
<feature type="coiled-coil region" evidence="1">
    <location>
        <begin position="420"/>
        <end position="503"/>
    </location>
</feature>
<dbReference type="InterPro" id="IPR032013">
    <property type="entry name" value="DUF4795"/>
</dbReference>
<proteinExistence type="predicted"/>
<evidence type="ECO:0000313" key="4">
    <source>
        <dbReference type="Proteomes" id="UP000670152"/>
    </source>
</evidence>
<dbReference type="PANTHER" id="PTHR47080:SF1">
    <property type="entry name" value="CHROMOSOME 16 OPEN READING FRAME 96"/>
    <property type="match status" value="1"/>
</dbReference>
<dbReference type="AlphaFoldDB" id="A0A836ESN3"/>
<dbReference type="Proteomes" id="UP000670152">
    <property type="component" value="Unassembled WGS sequence"/>
</dbReference>
<evidence type="ECO:0000259" key="2">
    <source>
        <dbReference type="Pfam" id="PF16043"/>
    </source>
</evidence>
<keyword evidence="4" id="KW-1185">Reference proteome</keyword>
<keyword evidence="1" id="KW-0175">Coiled coil</keyword>
<accession>A0A836ESN3</accession>
<organism evidence="3 4">
    <name type="scientific">Acromyrmex heyeri</name>
    <dbReference type="NCBI Taxonomy" id="230685"/>
    <lineage>
        <taxon>Eukaryota</taxon>
        <taxon>Metazoa</taxon>
        <taxon>Ecdysozoa</taxon>
        <taxon>Arthropoda</taxon>
        <taxon>Hexapoda</taxon>
        <taxon>Insecta</taxon>
        <taxon>Pterygota</taxon>
        <taxon>Neoptera</taxon>
        <taxon>Endopterygota</taxon>
        <taxon>Hymenoptera</taxon>
        <taxon>Apocrita</taxon>
        <taxon>Aculeata</taxon>
        <taxon>Formicoidea</taxon>
        <taxon>Formicidae</taxon>
        <taxon>Myrmicinae</taxon>
        <taxon>Acromyrmex</taxon>
    </lineage>
</organism>
<feature type="non-terminal residue" evidence="3">
    <location>
        <position position="782"/>
    </location>
</feature>
<dbReference type="PANTHER" id="PTHR47080">
    <property type="entry name" value="CHROMOSOME 16 OPEN READING FRAME 96"/>
    <property type="match status" value="1"/>
</dbReference>
<name>A0A836ESN3_9HYME</name>
<feature type="domain" description="DUF4795" evidence="2">
    <location>
        <begin position="449"/>
        <end position="650"/>
    </location>
</feature>
<feature type="coiled-coil region" evidence="1">
    <location>
        <begin position="142"/>
        <end position="169"/>
    </location>
</feature>
<feature type="coiled-coil region" evidence="1">
    <location>
        <begin position="547"/>
        <end position="608"/>
    </location>
</feature>
<evidence type="ECO:0000256" key="1">
    <source>
        <dbReference type="SAM" id="Coils"/>
    </source>
</evidence>
<feature type="non-terminal residue" evidence="3">
    <location>
        <position position="1"/>
    </location>
</feature>
<dbReference type="Pfam" id="PF16043">
    <property type="entry name" value="DUF4795"/>
    <property type="match status" value="1"/>
</dbReference>